<dbReference type="GO" id="GO:0016787">
    <property type="term" value="F:hydrolase activity"/>
    <property type="evidence" value="ECO:0007669"/>
    <property type="project" value="UniProtKB-KW"/>
</dbReference>
<name>E1QUV2_VULDI</name>
<dbReference type="Proteomes" id="UP000006681">
    <property type="component" value="Chromosome"/>
</dbReference>
<evidence type="ECO:0000256" key="1">
    <source>
        <dbReference type="ARBA" id="ARBA00001947"/>
    </source>
</evidence>
<dbReference type="InterPro" id="IPR036866">
    <property type="entry name" value="RibonucZ/Hydroxyglut_hydro"/>
</dbReference>
<dbReference type="SUPFAM" id="SSF56281">
    <property type="entry name" value="Metallo-hydrolase/oxidoreductase"/>
    <property type="match status" value="1"/>
</dbReference>
<evidence type="ECO:0000313" key="8">
    <source>
        <dbReference type="EMBL" id="ADN49955.1"/>
    </source>
</evidence>
<dbReference type="eggNOG" id="arCOG00504">
    <property type="taxonomic scope" value="Archaea"/>
</dbReference>
<dbReference type="STRING" id="572478.Vdis_0557"/>
<keyword evidence="6" id="KW-0812">Transmembrane</keyword>
<gene>
    <name evidence="8" type="ordered locus">Vdis_0557</name>
</gene>
<comment type="cofactor">
    <cofactor evidence="1">
        <name>Zn(2+)</name>
        <dbReference type="ChEBI" id="CHEBI:29105"/>
    </cofactor>
</comment>
<keyword evidence="6" id="KW-1133">Transmembrane helix</keyword>
<comment type="similarity">
    <text evidence="2">Belongs to the metallo-beta-lactamase superfamily.</text>
</comment>
<evidence type="ECO:0000313" key="9">
    <source>
        <dbReference type="Proteomes" id="UP000006681"/>
    </source>
</evidence>
<dbReference type="PANTHER" id="PTHR42978">
    <property type="entry name" value="QUORUM-QUENCHING LACTONASE YTNP-RELATED-RELATED"/>
    <property type="match status" value="1"/>
</dbReference>
<sequence length="232" mass="26048">MNKWEILLPGMPITTNLGFLGLCNVVLIRIDDKYVIFDPGHYGNKEPLLSALRNRGLGVNDIDYVVLSHLHFDHAINALLFPRAKIIISRDEIYYAQSNPNDPYLVTYLIDLIKDRLITVKDNEEFLGANFILLPGHTGGTMGLLLKDKVLLAGDAIKYMSEAVNRRASFTYYNGELANESITRALSIAKVIIPGHDIPFIVEGNSIKPLMDEPFNFQLTLRGHVKLTIVNE</sequence>
<protein>
    <submittedName>
        <fullName evidence="8">Beta-lactamase domain protein</fullName>
    </submittedName>
</protein>
<dbReference type="Pfam" id="PF00753">
    <property type="entry name" value="Lactamase_B"/>
    <property type="match status" value="1"/>
</dbReference>
<dbReference type="EMBL" id="CP002100">
    <property type="protein sequence ID" value="ADN49955.1"/>
    <property type="molecule type" value="Genomic_DNA"/>
</dbReference>
<dbReference type="AlphaFoldDB" id="E1QUV2"/>
<dbReference type="InterPro" id="IPR001279">
    <property type="entry name" value="Metallo-B-lactamas"/>
</dbReference>
<dbReference type="SMART" id="SM00849">
    <property type="entry name" value="Lactamase_B"/>
    <property type="match status" value="1"/>
</dbReference>
<keyword evidence="4" id="KW-0378">Hydrolase</keyword>
<reference evidence="9" key="2">
    <citation type="journal article" date="2010" name="Stand. Genomic Sci.">
        <title>Complete genome sequence of Vulcanisaeta distributa type strain (IC-017T).</title>
        <authorList>
            <person name="Mavromatis K."/>
            <person name="Sikorski J."/>
            <person name="Pabst E."/>
            <person name="Teshima H."/>
            <person name="Lapidus A."/>
            <person name="Lucas S."/>
            <person name="Nolan M."/>
            <person name="Glavina Del Rio T."/>
            <person name="Cheng J."/>
            <person name="Bruce D."/>
            <person name="Goodwin L."/>
            <person name="Pitluck S."/>
            <person name="Liolios K."/>
            <person name="Ivanova N."/>
            <person name="Mikhailova N."/>
            <person name="Pati A."/>
            <person name="Chen A."/>
            <person name="Palaniappan K."/>
            <person name="Land M."/>
            <person name="Hauser L."/>
            <person name="Chang Y."/>
            <person name="Jeffries C."/>
            <person name="Rohde M."/>
            <person name="Spring S."/>
            <person name="Goker M."/>
            <person name="Wirth R."/>
            <person name="Woyke T."/>
            <person name="Bristow J."/>
            <person name="Eisen J."/>
            <person name="Markowitz V."/>
            <person name="Hugenholtz P."/>
            <person name="Klenk H."/>
            <person name="Kyrpides N."/>
        </authorList>
    </citation>
    <scope>NUCLEOTIDE SEQUENCE [LARGE SCALE GENOMIC DNA]</scope>
    <source>
        <strain evidence="9">DSM 14429 / JCM 11212 / NBRC 100878 / IC-017</strain>
    </source>
</reference>
<keyword evidence="6" id="KW-0472">Membrane</keyword>
<dbReference type="HOGENOM" id="CLU_030571_2_6_2"/>
<reference evidence="8 9" key="1">
    <citation type="journal article" date="2010" name="Stand. Genomic Sci.">
        <title>Complete genome sequence of Vulcanisaeta distributa type strain (IC-017).</title>
        <authorList>
            <person name="Mavromatis K."/>
            <person name="Sikorski J."/>
            <person name="Pabst E."/>
            <person name="Teshima H."/>
            <person name="Lapidus A."/>
            <person name="Lucas S."/>
            <person name="Nolan M."/>
            <person name="Glavina Del Rio T."/>
            <person name="Cheng J.F."/>
            <person name="Bruce D."/>
            <person name="Goodwin L."/>
            <person name="Pitluck S."/>
            <person name="Liolios K."/>
            <person name="Ivanova N."/>
            <person name="Mikhailova N."/>
            <person name="Pati A."/>
            <person name="Chen A."/>
            <person name="Palaniappan K."/>
            <person name="Land M."/>
            <person name="Hauser L."/>
            <person name="Chang Y.J."/>
            <person name="Jeffries C.D."/>
            <person name="Rohde M."/>
            <person name="Spring S."/>
            <person name="Goker M."/>
            <person name="Wirth R."/>
            <person name="Woyke T."/>
            <person name="Bristow J."/>
            <person name="Eisen J.A."/>
            <person name="Markowitz V."/>
            <person name="Hugenholtz P."/>
            <person name="Klenk H.P."/>
            <person name="Kyrpides N.C."/>
        </authorList>
    </citation>
    <scope>NUCLEOTIDE SEQUENCE [LARGE SCALE GENOMIC DNA]</scope>
    <source>
        <strain evidence="9">DSM 14429 / JCM 11212 / NBRC 100878 / IC-017</strain>
    </source>
</reference>
<accession>E1QUV2</accession>
<dbReference type="PANTHER" id="PTHR42978:SF2">
    <property type="entry name" value="102 KBASES UNSTABLE REGION: FROM 1 TO 119443"/>
    <property type="match status" value="1"/>
</dbReference>
<dbReference type="GO" id="GO:0046872">
    <property type="term" value="F:metal ion binding"/>
    <property type="evidence" value="ECO:0007669"/>
    <property type="project" value="UniProtKB-KW"/>
</dbReference>
<evidence type="ECO:0000256" key="2">
    <source>
        <dbReference type="ARBA" id="ARBA00007749"/>
    </source>
</evidence>
<dbReference type="OrthoDB" id="197151at2157"/>
<proteinExistence type="inferred from homology"/>
<dbReference type="GeneID" id="9751477"/>
<dbReference type="CDD" id="cd07711">
    <property type="entry name" value="MBLAC1-like_MBL-fold"/>
    <property type="match status" value="1"/>
</dbReference>
<dbReference type="KEGG" id="vdi:Vdis_0557"/>
<dbReference type="InterPro" id="IPR051013">
    <property type="entry name" value="MBL_superfamily_lactonases"/>
</dbReference>
<evidence type="ECO:0000256" key="4">
    <source>
        <dbReference type="ARBA" id="ARBA00022801"/>
    </source>
</evidence>
<evidence type="ECO:0000259" key="7">
    <source>
        <dbReference type="SMART" id="SM00849"/>
    </source>
</evidence>
<keyword evidence="9" id="KW-1185">Reference proteome</keyword>
<keyword evidence="5" id="KW-0862">Zinc</keyword>
<evidence type="ECO:0000256" key="5">
    <source>
        <dbReference type="ARBA" id="ARBA00022833"/>
    </source>
</evidence>
<evidence type="ECO:0000256" key="3">
    <source>
        <dbReference type="ARBA" id="ARBA00022723"/>
    </source>
</evidence>
<feature type="transmembrane region" description="Helical" evidence="6">
    <location>
        <begin position="6"/>
        <end position="27"/>
    </location>
</feature>
<dbReference type="Gene3D" id="3.60.15.10">
    <property type="entry name" value="Ribonuclease Z/Hydroxyacylglutathione hydrolase-like"/>
    <property type="match status" value="1"/>
</dbReference>
<organism evidence="8 9">
    <name type="scientific">Vulcanisaeta distributa (strain DSM 14429 / JCM 11212 / NBRC 100878 / IC-017)</name>
    <dbReference type="NCBI Taxonomy" id="572478"/>
    <lineage>
        <taxon>Archaea</taxon>
        <taxon>Thermoproteota</taxon>
        <taxon>Thermoprotei</taxon>
        <taxon>Thermoproteales</taxon>
        <taxon>Thermoproteaceae</taxon>
        <taxon>Vulcanisaeta</taxon>
    </lineage>
</organism>
<feature type="domain" description="Metallo-beta-lactamase" evidence="7">
    <location>
        <begin position="22"/>
        <end position="196"/>
    </location>
</feature>
<dbReference type="RefSeq" id="WP_013335680.1">
    <property type="nucleotide sequence ID" value="NC_014537.1"/>
</dbReference>
<keyword evidence="3" id="KW-0479">Metal-binding</keyword>
<evidence type="ECO:0000256" key="6">
    <source>
        <dbReference type="SAM" id="Phobius"/>
    </source>
</evidence>